<name>A0A2I7LYB1_9RHOB</name>
<dbReference type="AlphaFoldDB" id="A0A2I7LYB1"/>
<dbReference type="PANTHER" id="PTHR43677:SF4">
    <property type="entry name" value="QUINONE OXIDOREDUCTASE-LIKE PROTEIN 2"/>
    <property type="match status" value="1"/>
</dbReference>
<dbReference type="InterPro" id="IPR011032">
    <property type="entry name" value="GroES-like_sf"/>
</dbReference>
<reference evidence="4 5" key="1">
    <citation type="journal article" date="2017" name="Front. Microbiol.">
        <title>Phaeobacter piscinae sp. nov., a species of the Roseobacter group and potential aquaculture probiont.</title>
        <authorList>
            <person name="Sonnenschein E.C."/>
            <person name="Phippen C.B.W."/>
            <person name="Nielsen K.F."/>
            <person name="Mateiu R.V."/>
            <person name="Melchiorsen J."/>
            <person name="Gram L."/>
            <person name="Overmann J."/>
            <person name="Freese H.M."/>
        </authorList>
    </citation>
    <scope>NUCLEOTIDE SEQUENCE [LARGE SCALE GENOMIC DNA]</scope>
    <source>
        <strain evidence="4 5">P88</strain>
    </source>
</reference>
<evidence type="ECO:0000313" key="3">
    <source>
        <dbReference type="EMBL" id="AUQ94565.1"/>
    </source>
</evidence>
<dbReference type="Pfam" id="PF08240">
    <property type="entry name" value="ADH_N"/>
    <property type="match status" value="1"/>
</dbReference>
<dbReference type="GO" id="GO:0016491">
    <property type="term" value="F:oxidoreductase activity"/>
    <property type="evidence" value="ECO:0007669"/>
    <property type="project" value="InterPro"/>
</dbReference>
<keyword evidence="6" id="KW-1185">Reference proteome</keyword>
<evidence type="ECO:0000313" key="6">
    <source>
        <dbReference type="Proteomes" id="UP000236536"/>
    </source>
</evidence>
<dbReference type="Gene3D" id="3.90.180.10">
    <property type="entry name" value="Medium-chain alcohol dehydrogenases, catalytic domain"/>
    <property type="match status" value="1"/>
</dbReference>
<evidence type="ECO:0000313" key="4">
    <source>
        <dbReference type="EMBL" id="AUQ99005.1"/>
    </source>
</evidence>
<dbReference type="InterPro" id="IPR051397">
    <property type="entry name" value="Zn-ADH-like_protein"/>
</dbReference>
<organism evidence="4 5">
    <name type="scientific">Phaeobacter inhibens</name>
    <dbReference type="NCBI Taxonomy" id="221822"/>
    <lineage>
        <taxon>Bacteria</taxon>
        <taxon>Pseudomonadati</taxon>
        <taxon>Pseudomonadota</taxon>
        <taxon>Alphaproteobacteria</taxon>
        <taxon>Rhodobacterales</taxon>
        <taxon>Roseobacteraceae</taxon>
        <taxon>Phaeobacter</taxon>
    </lineage>
</organism>
<dbReference type="InterPro" id="IPR013149">
    <property type="entry name" value="ADH-like_C"/>
</dbReference>
<dbReference type="InterPro" id="IPR036291">
    <property type="entry name" value="NAD(P)-bd_dom_sf"/>
</dbReference>
<dbReference type="InterPro" id="IPR020843">
    <property type="entry name" value="ER"/>
</dbReference>
<sequence>MHAMLSTAPGGPETLHWSAQECPEPGPQEVVVKIHAASVNYPDTLMIQDLYQIKPPRPFAPGGEIAGEIIALGREVQDHKIGDRVLALTGYGGFATHIVIPAGTAIQIPDQMPYLDAAGFVFTYGTSYHALKERANLQSGETVLVLGAAGGVGSAAVELAKAAGARVIAAVSSAEKAAFCQEIGADATVIYGHAPDKEDQISFGKNIKALAGKAGVDVVYDAVGGPYAEPALRAMGWQGRYLVVGFAAGIPKIPMNLPLLKGCQIVGVFWGAAVQRDPAQHLRNVGELFELYGSGKIRPRVHATYPMSEAAAALTEMQNRNVLGKIILTNTPE</sequence>
<protein>
    <submittedName>
        <fullName evidence="4">Alcohol dehydrogenase, zinc binding protein</fullName>
    </submittedName>
</protein>
<dbReference type="CDD" id="cd08241">
    <property type="entry name" value="QOR1"/>
    <property type="match status" value="1"/>
</dbReference>
<dbReference type="SUPFAM" id="SSF51735">
    <property type="entry name" value="NAD(P)-binding Rossmann-fold domains"/>
    <property type="match status" value="1"/>
</dbReference>
<dbReference type="EMBL" id="CP010725">
    <property type="protein sequence ID" value="AUQ99005.1"/>
    <property type="molecule type" value="Genomic_DNA"/>
</dbReference>
<dbReference type="Proteomes" id="UP000236536">
    <property type="component" value="Chromosome"/>
</dbReference>
<dbReference type="Gene3D" id="3.40.50.720">
    <property type="entry name" value="NAD(P)-binding Rossmann-like Domain"/>
    <property type="match status" value="1"/>
</dbReference>
<dbReference type="RefSeq" id="WP_102874306.1">
    <property type="nucleotide sequence ID" value="NZ_CP010599.1"/>
</dbReference>
<dbReference type="SUPFAM" id="SSF50129">
    <property type="entry name" value="GroES-like"/>
    <property type="match status" value="1"/>
</dbReference>
<evidence type="ECO:0000256" key="1">
    <source>
        <dbReference type="SAM" id="MobiDB-lite"/>
    </source>
</evidence>
<feature type="region of interest" description="Disordered" evidence="1">
    <location>
        <begin position="1"/>
        <end position="22"/>
    </location>
</feature>
<feature type="domain" description="Enoyl reductase (ER)" evidence="2">
    <location>
        <begin position="10"/>
        <end position="328"/>
    </location>
</feature>
<evidence type="ECO:0000313" key="5">
    <source>
        <dbReference type="Proteomes" id="UP000236447"/>
    </source>
</evidence>
<reference evidence="3 6" key="3">
    <citation type="journal article" date="2017" name="Int. J. Syst. Evol. Microbiol.">
        <title>Adaptation of Surface-Associated Bacteria to the Open Ocean: A Genomically Distinct Subpopulation of Phaeobacter gallaeciensis Colonizes Pacific Mesozooplankton.</title>
        <authorList>
            <person name="Freese H.M."/>
            <person name="Methner A."/>
            <person name="Overmann J."/>
        </authorList>
    </citation>
    <scope>NUCLEOTIDE SEQUENCE [LARGE SCALE GENOMIC DNA]</scope>
    <source>
        <strain evidence="3 6">P66</strain>
    </source>
</reference>
<dbReference type="Pfam" id="PF00107">
    <property type="entry name" value="ADH_zinc_N"/>
    <property type="match status" value="1"/>
</dbReference>
<dbReference type="SMART" id="SM00829">
    <property type="entry name" value="PKS_ER"/>
    <property type="match status" value="1"/>
</dbReference>
<dbReference type="Proteomes" id="UP000236447">
    <property type="component" value="Chromosome"/>
</dbReference>
<dbReference type="EMBL" id="CP010705">
    <property type="protein sequence ID" value="AUQ94565.1"/>
    <property type="molecule type" value="Genomic_DNA"/>
</dbReference>
<evidence type="ECO:0000259" key="2">
    <source>
        <dbReference type="SMART" id="SM00829"/>
    </source>
</evidence>
<dbReference type="InterPro" id="IPR013154">
    <property type="entry name" value="ADH-like_N"/>
</dbReference>
<accession>A0A2I7LYB1</accession>
<gene>
    <name evidence="3" type="ORF">PhaeoP66_01784</name>
    <name evidence="4" type="ORF">PhaeoP88_01630</name>
</gene>
<reference evidence="5 6" key="2">
    <citation type="journal article" date="2017" name="Genome Biol. Evol.">
        <title>Trajectories and Drivers of Genome Evolution in Surface-Associated Marine Phaeobacter.</title>
        <authorList>
            <person name="Freese H.M."/>
            <person name="Sikorski J."/>
            <person name="Bunk B."/>
            <person name="Scheuner C."/>
            <person name="Meier-Kolthoff J.P."/>
            <person name="Sproer C."/>
            <person name="Gram L."/>
            <person name="Overmann J."/>
        </authorList>
    </citation>
    <scope>NUCLEOTIDE SEQUENCE [LARGE SCALE GENOMIC DNA]</scope>
    <source>
        <strain evidence="3 6">P66</strain>
        <strain evidence="4 5">P88</strain>
    </source>
</reference>
<proteinExistence type="predicted"/>
<dbReference type="PANTHER" id="PTHR43677">
    <property type="entry name" value="SHORT-CHAIN DEHYDROGENASE/REDUCTASE"/>
    <property type="match status" value="1"/>
</dbReference>